<comment type="similarity">
    <text evidence="3">Belongs to the etk/wzc family.</text>
</comment>
<feature type="compositionally biased region" description="Basic and acidic residues" evidence="16">
    <location>
        <begin position="8"/>
        <end position="19"/>
    </location>
</feature>
<evidence type="ECO:0000256" key="6">
    <source>
        <dbReference type="ARBA" id="ARBA00022519"/>
    </source>
</evidence>
<evidence type="ECO:0000256" key="15">
    <source>
        <dbReference type="ARBA" id="ARBA00051245"/>
    </source>
</evidence>
<dbReference type="Pfam" id="PF02706">
    <property type="entry name" value="Wzz"/>
    <property type="match status" value="1"/>
</dbReference>
<dbReference type="EMBL" id="FXAK01000010">
    <property type="protein sequence ID" value="SMF91796.1"/>
    <property type="molecule type" value="Genomic_DNA"/>
</dbReference>
<dbReference type="InterPro" id="IPR005702">
    <property type="entry name" value="Wzc-like_C"/>
</dbReference>
<keyword evidence="7" id="KW-0808">Transferase</keyword>
<feature type="transmembrane region" description="Helical" evidence="17">
    <location>
        <begin position="52"/>
        <end position="70"/>
    </location>
</feature>
<dbReference type="InterPro" id="IPR050445">
    <property type="entry name" value="Bact_polysacc_biosynth/exp"/>
</dbReference>
<evidence type="ECO:0000256" key="11">
    <source>
        <dbReference type="ARBA" id="ARBA00022840"/>
    </source>
</evidence>
<dbReference type="GO" id="GO:0005886">
    <property type="term" value="C:plasma membrane"/>
    <property type="evidence" value="ECO:0007669"/>
    <property type="project" value="UniProtKB-SubCell"/>
</dbReference>
<comment type="subcellular location">
    <subcellularLocation>
        <location evidence="1">Cell inner membrane</location>
        <topology evidence="1">Multi-pass membrane protein</topology>
    </subcellularLocation>
</comment>
<dbReference type="PANTHER" id="PTHR32309:SF13">
    <property type="entry name" value="FERRIC ENTEROBACTIN TRANSPORT PROTEIN FEPE"/>
    <property type="match status" value="1"/>
</dbReference>
<evidence type="ECO:0000256" key="2">
    <source>
        <dbReference type="ARBA" id="ARBA00007316"/>
    </source>
</evidence>
<evidence type="ECO:0000256" key="9">
    <source>
        <dbReference type="ARBA" id="ARBA00022741"/>
    </source>
</evidence>
<dbReference type="RefSeq" id="WP_085092155.1">
    <property type="nucleotide sequence ID" value="NZ_FXAK01000010.1"/>
</dbReference>
<evidence type="ECO:0000256" key="12">
    <source>
        <dbReference type="ARBA" id="ARBA00022989"/>
    </source>
</evidence>
<accession>A0A1X7HSQ4</accession>
<feature type="domain" description="AAA" evidence="19">
    <location>
        <begin position="561"/>
        <end position="718"/>
    </location>
</feature>
<feature type="domain" description="Polysaccharide chain length determinant N-terminal" evidence="18">
    <location>
        <begin position="45"/>
        <end position="128"/>
    </location>
</feature>
<dbReference type="CDD" id="cd05387">
    <property type="entry name" value="BY-kinase"/>
    <property type="match status" value="1"/>
</dbReference>
<feature type="region of interest" description="Disordered" evidence="16">
    <location>
        <begin position="1"/>
        <end position="29"/>
    </location>
</feature>
<evidence type="ECO:0000313" key="21">
    <source>
        <dbReference type="EMBL" id="SMF91796.1"/>
    </source>
</evidence>
<dbReference type="GO" id="GO:0004713">
    <property type="term" value="F:protein tyrosine kinase activity"/>
    <property type="evidence" value="ECO:0007669"/>
    <property type="project" value="TreeGrafter"/>
</dbReference>
<dbReference type="EC" id="2.7.10.2" evidence="4"/>
<dbReference type="OrthoDB" id="230260at2"/>
<protein>
    <recommendedName>
        <fullName evidence="4">non-specific protein-tyrosine kinase</fullName>
        <ecNumber evidence="4">2.7.10.2</ecNumber>
    </recommendedName>
</protein>
<keyword evidence="14" id="KW-0829">Tyrosine-protein kinase</keyword>
<dbReference type="STRING" id="286727.SAMN02982917_0371"/>
<keyword evidence="6" id="KW-0997">Cell inner membrane</keyword>
<evidence type="ECO:0000256" key="10">
    <source>
        <dbReference type="ARBA" id="ARBA00022777"/>
    </source>
</evidence>
<evidence type="ECO:0000256" key="4">
    <source>
        <dbReference type="ARBA" id="ARBA00011903"/>
    </source>
</evidence>
<evidence type="ECO:0000259" key="20">
    <source>
        <dbReference type="Pfam" id="PF13807"/>
    </source>
</evidence>
<evidence type="ECO:0000259" key="18">
    <source>
        <dbReference type="Pfam" id="PF02706"/>
    </source>
</evidence>
<dbReference type="Pfam" id="PF13807">
    <property type="entry name" value="GNVR"/>
    <property type="match status" value="1"/>
</dbReference>
<dbReference type="AlphaFoldDB" id="A0A1X7HSQ4"/>
<keyword evidence="10" id="KW-0418">Kinase</keyword>
<dbReference type="InterPro" id="IPR027417">
    <property type="entry name" value="P-loop_NTPase"/>
</dbReference>
<dbReference type="Proteomes" id="UP000192936">
    <property type="component" value="Unassembled WGS sequence"/>
</dbReference>
<evidence type="ECO:0000256" key="14">
    <source>
        <dbReference type="ARBA" id="ARBA00023137"/>
    </source>
</evidence>
<proteinExistence type="inferred from homology"/>
<feature type="domain" description="Tyrosine-protein kinase G-rich" evidence="20">
    <location>
        <begin position="413"/>
        <end position="494"/>
    </location>
</feature>
<dbReference type="InterPro" id="IPR025669">
    <property type="entry name" value="AAA_dom"/>
</dbReference>
<dbReference type="SUPFAM" id="SSF52540">
    <property type="entry name" value="P-loop containing nucleoside triphosphate hydrolases"/>
    <property type="match status" value="1"/>
</dbReference>
<gene>
    <name evidence="21" type="ORF">SAMN02982917_0371</name>
</gene>
<keyword evidence="12 17" id="KW-1133">Transmembrane helix</keyword>
<dbReference type="Pfam" id="PF13614">
    <property type="entry name" value="AAA_31"/>
    <property type="match status" value="1"/>
</dbReference>
<keyword evidence="8 17" id="KW-0812">Transmembrane</keyword>
<evidence type="ECO:0000256" key="3">
    <source>
        <dbReference type="ARBA" id="ARBA00008883"/>
    </source>
</evidence>
<reference evidence="21 22" key="1">
    <citation type="submission" date="2017-04" db="EMBL/GenBank/DDBJ databases">
        <authorList>
            <person name="Afonso C.L."/>
            <person name="Miller P.J."/>
            <person name="Scott M.A."/>
            <person name="Spackman E."/>
            <person name="Goraichik I."/>
            <person name="Dimitrov K.M."/>
            <person name="Suarez D.L."/>
            <person name="Swayne D.E."/>
        </authorList>
    </citation>
    <scope>NUCLEOTIDE SEQUENCE [LARGE SCALE GENOMIC DNA]</scope>
    <source>
        <strain evidence="21 22">A2P</strain>
    </source>
</reference>
<dbReference type="InterPro" id="IPR003856">
    <property type="entry name" value="LPS_length_determ_N"/>
</dbReference>
<dbReference type="InterPro" id="IPR032807">
    <property type="entry name" value="GNVR"/>
</dbReference>
<evidence type="ECO:0000256" key="17">
    <source>
        <dbReference type="SAM" id="Phobius"/>
    </source>
</evidence>
<comment type="similarity">
    <text evidence="2">Belongs to the CpsD/CapB family.</text>
</comment>
<keyword evidence="13 17" id="KW-0472">Membrane</keyword>
<evidence type="ECO:0000313" key="22">
    <source>
        <dbReference type="Proteomes" id="UP000192936"/>
    </source>
</evidence>
<evidence type="ECO:0000256" key="8">
    <source>
        <dbReference type="ARBA" id="ARBA00022692"/>
    </source>
</evidence>
<evidence type="ECO:0000256" key="5">
    <source>
        <dbReference type="ARBA" id="ARBA00022475"/>
    </source>
</evidence>
<name>A0A1X7HSQ4_9PROT</name>
<keyword evidence="5" id="KW-1003">Cell membrane</keyword>
<sequence>MATQELQEQPRRNTPESRRGSGSASPGISYDLSASAASAVRRTTGLLRRHKLLIGTVIVLGTGLAALIAFRMTPLYTAETLIMVEHRKNTVLNFEGVVSDMTPDISALQSEVAILKSPAFAEKVVAKLKLMNDPEFNSALRPPPPGWLAALNPRNWIPDSWKSGGTVPLSPEEVERNQMTSVVNAVLDNTSVRPQGRSYVIAVSFDSEDPRKASLITNTMADLYLVDQLDEKFKASKRATQWLEERLADLRKEAQTTGDAVEKYRTEHGLTTSSNNESTVVGQQLSQLNTDYILARTKRQEAETKLRDVTAMANSPRGASAVGDVLGSPLIQALREREVDLQRQIADATNRYGTKHPMLQALQSQLRDLQGQIKADVGKIVSNLSNEVELAKGREQALKASLDQAEVKQNQQQQATVGLRTLERDASTAQAMYESLLTRSQQIAAQTDMRQPDARVVSEAAIPLDPSQPNRKLILLLALVASGTLGVLLAMLRERADGGFRSPHQFELATGVRSLGIVPRIPRFGGSPAAYVVDKPISAFAESMQNLRTSLLLANPDGRHRVILFSSSVPGEGKSSVAAAFARTCANAGQRTILVDCDLRRKSLHEMLGLSNNRGLSEVLAGTVALEDVIQVDPRTGLHVIVAGHGSSLPQDALGSSAMHQLLSRLSVNYDRIVLDSPPVLAVSEGKLLAALADQTVFIVRWGMTKRGTAMAGLKEVIEAGGEVVGVLFSQVDTRRHAQYEFPDSGRYHGYRRYYAN</sequence>
<evidence type="ECO:0000256" key="1">
    <source>
        <dbReference type="ARBA" id="ARBA00004429"/>
    </source>
</evidence>
<keyword evidence="11" id="KW-0067">ATP-binding</keyword>
<organism evidence="21 22">
    <name type="scientific">Azospirillum oryzae</name>
    <dbReference type="NCBI Taxonomy" id="286727"/>
    <lineage>
        <taxon>Bacteria</taxon>
        <taxon>Pseudomonadati</taxon>
        <taxon>Pseudomonadota</taxon>
        <taxon>Alphaproteobacteria</taxon>
        <taxon>Rhodospirillales</taxon>
        <taxon>Azospirillaceae</taxon>
        <taxon>Azospirillum</taxon>
    </lineage>
</organism>
<evidence type="ECO:0000256" key="13">
    <source>
        <dbReference type="ARBA" id="ARBA00023136"/>
    </source>
</evidence>
<dbReference type="PANTHER" id="PTHR32309">
    <property type="entry name" value="TYROSINE-PROTEIN KINASE"/>
    <property type="match status" value="1"/>
</dbReference>
<dbReference type="Gene3D" id="3.40.50.300">
    <property type="entry name" value="P-loop containing nucleotide triphosphate hydrolases"/>
    <property type="match status" value="1"/>
</dbReference>
<evidence type="ECO:0000256" key="16">
    <source>
        <dbReference type="SAM" id="MobiDB-lite"/>
    </source>
</evidence>
<evidence type="ECO:0000259" key="19">
    <source>
        <dbReference type="Pfam" id="PF13614"/>
    </source>
</evidence>
<keyword evidence="9" id="KW-0547">Nucleotide-binding</keyword>
<comment type="catalytic activity">
    <reaction evidence="15">
        <text>L-tyrosyl-[protein] + ATP = O-phospho-L-tyrosyl-[protein] + ADP + H(+)</text>
        <dbReference type="Rhea" id="RHEA:10596"/>
        <dbReference type="Rhea" id="RHEA-COMP:10136"/>
        <dbReference type="Rhea" id="RHEA-COMP:20101"/>
        <dbReference type="ChEBI" id="CHEBI:15378"/>
        <dbReference type="ChEBI" id="CHEBI:30616"/>
        <dbReference type="ChEBI" id="CHEBI:46858"/>
        <dbReference type="ChEBI" id="CHEBI:61978"/>
        <dbReference type="ChEBI" id="CHEBI:456216"/>
        <dbReference type="EC" id="2.7.10.2"/>
    </reaction>
</comment>
<evidence type="ECO:0000256" key="7">
    <source>
        <dbReference type="ARBA" id="ARBA00022679"/>
    </source>
</evidence>